<dbReference type="EMBL" id="LXNG01000006">
    <property type="protein sequence ID" value="OAG68715.1"/>
    <property type="molecule type" value="Genomic_DNA"/>
</dbReference>
<keyword evidence="1" id="KW-0732">Signal</keyword>
<feature type="signal peptide" evidence="1">
    <location>
        <begin position="1"/>
        <end position="23"/>
    </location>
</feature>
<evidence type="ECO:0000313" key="2">
    <source>
        <dbReference type="EMBL" id="OAG68715.1"/>
    </source>
</evidence>
<comment type="caution">
    <text evidence="2">The sequence shown here is derived from an EMBL/GenBank/DDBJ whole genome shotgun (WGS) entry which is preliminary data.</text>
</comment>
<evidence type="ECO:0000313" key="3">
    <source>
        <dbReference type="Proteomes" id="UP000077659"/>
    </source>
</evidence>
<feature type="chain" id="PRO_5008393045" description="Secreted protein" evidence="1">
    <location>
        <begin position="24"/>
        <end position="355"/>
    </location>
</feature>
<reference evidence="2 3" key="1">
    <citation type="submission" date="2016-05" db="EMBL/GenBank/DDBJ databases">
        <title>Pathogenic, phenotypic and molecular characterisation of Xanthomonas nasturtii sp. nov. and Xanthomonas floridensis sp. nov., new species of Xanthomonas associated with watercress production in Florida.</title>
        <authorList>
            <person name="Vicente J.G."/>
            <person name="Rothwell S."/>
            <person name="Holub E.B."/>
            <person name="Studholme D.J."/>
        </authorList>
    </citation>
    <scope>NUCLEOTIDE SEQUENCE [LARGE SCALE GENOMIC DNA]</scope>
    <source>
        <strain evidence="2 3">WHRI 8848</strain>
    </source>
</reference>
<evidence type="ECO:0000256" key="1">
    <source>
        <dbReference type="SAM" id="SignalP"/>
    </source>
</evidence>
<dbReference type="OrthoDB" id="5988516at2"/>
<dbReference type="STRING" id="1843580.A7D17_12395"/>
<gene>
    <name evidence="2" type="ORF">A7D17_12395</name>
</gene>
<sequence>MRVSRWMVRALLLWGNVVCLAHAAPVPGSDVTDPTKDPRLKQWKQHVEQVMQTRLQALAATGHPRELYVSGLLWAGGDDAAETPQAGTRYAPAQRALLQRALDARPRDLLVARMESYGCPRELRCDPEGALAFLEEADADNADVHLQAYAAARRRSDGVAAERAWQAVVRADHFDSGARELGQVLHAVYADTQWPLLQPERLRATLQAQGRPTTGSEMAMVFVMGAWMERAVPSLIHLTGRCALPVTGSALRDECLSLFTKLAGDESTMVTALLGSMGMAALSTGSEAERWQAHARELQWLRHQFQRLTRTEAEAVSDLELTLVQGEVPVLRALLKRHGVSLAPPADWQPEGARP</sequence>
<protein>
    <recommendedName>
        <fullName evidence="4">Secreted protein</fullName>
    </recommendedName>
</protein>
<proteinExistence type="predicted"/>
<evidence type="ECO:0008006" key="4">
    <source>
        <dbReference type="Google" id="ProtNLM"/>
    </source>
</evidence>
<organism evidence="2 3">
    <name type="scientific">Xanthomonas floridensis</name>
    <dbReference type="NCBI Taxonomy" id="1843580"/>
    <lineage>
        <taxon>Bacteria</taxon>
        <taxon>Pseudomonadati</taxon>
        <taxon>Pseudomonadota</taxon>
        <taxon>Gammaproteobacteria</taxon>
        <taxon>Lysobacterales</taxon>
        <taxon>Lysobacteraceae</taxon>
        <taxon>Xanthomonas</taxon>
    </lineage>
</organism>
<dbReference type="Proteomes" id="UP000077659">
    <property type="component" value="Unassembled WGS sequence"/>
</dbReference>
<name>A0A1A9MEK5_9XANT</name>
<accession>A0A1A9MEK5</accession>
<dbReference type="AlphaFoldDB" id="A0A1A9MEK5"/>